<sequence length="183" mass="19475">MRVTHQLPNIFTAVRLAATVPLVRHIRGGRTGLATSVGVALWAATDWVDGALARRMHWESKVGQALDPLADRAGISAIAWTLASVGEIPRRVPITVLVVDVATALLTSKAAYRGHLSVSYLGKVRSAILFVALVMAASGPRKRGRLGRLPHALADLGAVLHIAVGVGYIRTAHKGDGRGHWTH</sequence>
<gene>
    <name evidence="12" type="ORF">VVR66_01750</name>
</gene>
<evidence type="ECO:0000256" key="8">
    <source>
        <dbReference type="ARBA" id="ARBA00023136"/>
    </source>
</evidence>
<evidence type="ECO:0000256" key="9">
    <source>
        <dbReference type="ARBA" id="ARBA00023209"/>
    </source>
</evidence>
<accession>A0ABV3UYP0</accession>
<dbReference type="Proteomes" id="UP001558481">
    <property type="component" value="Unassembled WGS sequence"/>
</dbReference>
<dbReference type="Pfam" id="PF01066">
    <property type="entry name" value="CDP-OH_P_transf"/>
    <property type="match status" value="1"/>
</dbReference>
<evidence type="ECO:0000256" key="11">
    <source>
        <dbReference type="RuleBase" id="RU003750"/>
    </source>
</evidence>
<dbReference type="Gene3D" id="1.20.120.1760">
    <property type="match status" value="1"/>
</dbReference>
<dbReference type="InterPro" id="IPR000462">
    <property type="entry name" value="CDP-OH_P_trans"/>
</dbReference>
<dbReference type="PANTHER" id="PTHR14269">
    <property type="entry name" value="CDP-DIACYLGLYCEROL--GLYCEROL-3-PHOSPHATE 3-PHOSPHATIDYLTRANSFERASE-RELATED"/>
    <property type="match status" value="1"/>
</dbReference>
<evidence type="ECO:0000256" key="7">
    <source>
        <dbReference type="ARBA" id="ARBA00023098"/>
    </source>
</evidence>
<evidence type="ECO:0000256" key="10">
    <source>
        <dbReference type="ARBA" id="ARBA00023264"/>
    </source>
</evidence>
<evidence type="ECO:0000256" key="4">
    <source>
        <dbReference type="ARBA" id="ARBA00022679"/>
    </source>
</evidence>
<keyword evidence="9" id="KW-0594">Phospholipid biosynthesis</keyword>
<dbReference type="PROSITE" id="PS00379">
    <property type="entry name" value="CDP_ALCOHOL_P_TRANSF"/>
    <property type="match status" value="1"/>
</dbReference>
<name>A0ABV3UYP0_9MICC</name>
<keyword evidence="8" id="KW-0472">Membrane</keyword>
<keyword evidence="7" id="KW-0443">Lipid metabolism</keyword>
<protein>
    <submittedName>
        <fullName evidence="12">CDP-alcohol phosphatidyltransferase family protein</fullName>
    </submittedName>
</protein>
<comment type="caution">
    <text evidence="12">The sequence shown here is derived from an EMBL/GenBank/DDBJ whole genome shotgun (WGS) entry which is preliminary data.</text>
</comment>
<organism evidence="12 13">
    <name type="scientific">Kocuria carniphila</name>
    <dbReference type="NCBI Taxonomy" id="262208"/>
    <lineage>
        <taxon>Bacteria</taxon>
        <taxon>Bacillati</taxon>
        <taxon>Actinomycetota</taxon>
        <taxon>Actinomycetes</taxon>
        <taxon>Micrococcales</taxon>
        <taxon>Micrococcaceae</taxon>
        <taxon>Kocuria</taxon>
    </lineage>
</organism>
<comment type="similarity">
    <text evidence="2 11">Belongs to the CDP-alcohol phosphatidyltransferase class-I family.</text>
</comment>
<dbReference type="RefSeq" id="WP_095798192.1">
    <property type="nucleotide sequence ID" value="NZ_JALXKX010000004.1"/>
</dbReference>
<keyword evidence="6" id="KW-1133">Transmembrane helix</keyword>
<proteinExistence type="inferred from homology"/>
<evidence type="ECO:0000256" key="2">
    <source>
        <dbReference type="ARBA" id="ARBA00010441"/>
    </source>
</evidence>
<keyword evidence="5" id="KW-0812">Transmembrane</keyword>
<evidence type="ECO:0000313" key="13">
    <source>
        <dbReference type="Proteomes" id="UP001558481"/>
    </source>
</evidence>
<keyword evidence="4 11" id="KW-0808">Transferase</keyword>
<evidence type="ECO:0000256" key="6">
    <source>
        <dbReference type="ARBA" id="ARBA00022989"/>
    </source>
</evidence>
<evidence type="ECO:0000256" key="5">
    <source>
        <dbReference type="ARBA" id="ARBA00022692"/>
    </source>
</evidence>
<dbReference type="PANTHER" id="PTHR14269:SF11">
    <property type="entry name" value="CDP-DIACYLGLYCEROL--GLYCEROL-3-PHOSPHATE 3-PHOSPHATIDYLTRANSFERASE"/>
    <property type="match status" value="1"/>
</dbReference>
<comment type="subcellular location">
    <subcellularLocation>
        <location evidence="1">Membrane</location>
        <topology evidence="1">Multi-pass membrane protein</topology>
    </subcellularLocation>
</comment>
<evidence type="ECO:0000256" key="1">
    <source>
        <dbReference type="ARBA" id="ARBA00004141"/>
    </source>
</evidence>
<dbReference type="InterPro" id="IPR048254">
    <property type="entry name" value="CDP_ALCOHOL_P_TRANSF_CS"/>
</dbReference>
<dbReference type="InterPro" id="IPR050324">
    <property type="entry name" value="CDP-alcohol_PTase-I"/>
</dbReference>
<keyword evidence="13" id="KW-1185">Reference proteome</keyword>
<dbReference type="EMBL" id="JAYWLU010000001">
    <property type="protein sequence ID" value="MEX3593435.1"/>
    <property type="molecule type" value="Genomic_DNA"/>
</dbReference>
<keyword evidence="3" id="KW-0444">Lipid biosynthesis</keyword>
<reference evidence="12 13" key="1">
    <citation type="journal article" date="2024" name="Fungal Genet. Biol.">
        <title>The porcine skin microbiome exhibits broad fungal antagonism.</title>
        <authorList>
            <person name="De La Cruz K.F."/>
            <person name="Townsend E.C."/>
            <person name="Alex Cheong J.Z."/>
            <person name="Salamzade R."/>
            <person name="Liu A."/>
            <person name="Sandstrom S."/>
            <person name="Davila E."/>
            <person name="Huang L."/>
            <person name="Xu K.H."/>
            <person name="Wu S.Y."/>
            <person name="Meudt J.J."/>
            <person name="Shanmuganayagam D."/>
            <person name="Gibson A.L.F."/>
            <person name="Kalan L.R."/>
        </authorList>
    </citation>
    <scope>NUCLEOTIDE SEQUENCE [LARGE SCALE GENOMIC DNA]</scope>
    <source>
        <strain evidence="12 13">LK2625</strain>
    </source>
</reference>
<evidence type="ECO:0000256" key="3">
    <source>
        <dbReference type="ARBA" id="ARBA00022516"/>
    </source>
</evidence>
<dbReference type="InterPro" id="IPR043130">
    <property type="entry name" value="CDP-OH_PTrfase_TM_dom"/>
</dbReference>
<evidence type="ECO:0000313" key="12">
    <source>
        <dbReference type="EMBL" id="MEX3593435.1"/>
    </source>
</evidence>
<keyword evidence="10" id="KW-1208">Phospholipid metabolism</keyword>